<dbReference type="AlphaFoldDB" id="A0A261UHY8"/>
<reference evidence="9" key="1">
    <citation type="submission" date="2017-05" db="EMBL/GenBank/DDBJ databases">
        <title>Complete and WGS of Bordetella genogroups.</title>
        <authorList>
            <person name="Spilker T."/>
            <person name="Lipuma J."/>
        </authorList>
    </citation>
    <scope>NUCLEOTIDE SEQUENCE [LARGE SCALE GENOMIC DNA]</scope>
    <source>
        <strain evidence="9">AU8856</strain>
    </source>
</reference>
<dbReference type="GO" id="GO:0055085">
    <property type="term" value="P:transmembrane transport"/>
    <property type="evidence" value="ECO:0007669"/>
    <property type="project" value="InterPro"/>
</dbReference>
<evidence type="ECO:0000313" key="8">
    <source>
        <dbReference type="EMBL" id="OZI61221.1"/>
    </source>
</evidence>
<dbReference type="RefSeq" id="WP_094842627.1">
    <property type="nucleotide sequence ID" value="NZ_NEVS01000004.1"/>
</dbReference>
<name>A0A261UHY8_9BORD</name>
<dbReference type="InterPro" id="IPR006260">
    <property type="entry name" value="TonB/TolA_C"/>
</dbReference>
<gene>
    <name evidence="8" type="ORF">CAL28_17970</name>
</gene>
<dbReference type="GO" id="GO:0016020">
    <property type="term" value="C:membrane"/>
    <property type="evidence" value="ECO:0007669"/>
    <property type="project" value="UniProtKB-SubCell"/>
</dbReference>
<evidence type="ECO:0000259" key="7">
    <source>
        <dbReference type="PROSITE" id="PS52015"/>
    </source>
</evidence>
<comment type="subcellular location">
    <subcellularLocation>
        <location evidence="1">Membrane</location>
        <topology evidence="1">Single-pass membrane protein</topology>
    </subcellularLocation>
</comment>
<evidence type="ECO:0000313" key="9">
    <source>
        <dbReference type="Proteomes" id="UP000215767"/>
    </source>
</evidence>
<evidence type="ECO:0000256" key="4">
    <source>
        <dbReference type="ARBA" id="ARBA00023136"/>
    </source>
</evidence>
<dbReference type="Gene3D" id="3.30.1150.10">
    <property type="match status" value="1"/>
</dbReference>
<keyword evidence="2 6" id="KW-0812">Transmembrane</keyword>
<dbReference type="Pfam" id="PF03544">
    <property type="entry name" value="TonB_C"/>
    <property type="match status" value="1"/>
</dbReference>
<keyword evidence="9" id="KW-1185">Reference proteome</keyword>
<keyword evidence="4 6" id="KW-0472">Membrane</keyword>
<dbReference type="InterPro" id="IPR037682">
    <property type="entry name" value="TonB_C"/>
</dbReference>
<accession>A0A261UHY8</accession>
<dbReference type="SUPFAM" id="SSF74653">
    <property type="entry name" value="TolA/TonB C-terminal domain"/>
    <property type="match status" value="1"/>
</dbReference>
<dbReference type="NCBIfam" id="TIGR01352">
    <property type="entry name" value="tonB_Cterm"/>
    <property type="match status" value="1"/>
</dbReference>
<evidence type="ECO:0000256" key="5">
    <source>
        <dbReference type="SAM" id="MobiDB-lite"/>
    </source>
</evidence>
<dbReference type="PROSITE" id="PS52015">
    <property type="entry name" value="TONB_CTD"/>
    <property type="match status" value="1"/>
</dbReference>
<evidence type="ECO:0000256" key="1">
    <source>
        <dbReference type="ARBA" id="ARBA00004167"/>
    </source>
</evidence>
<dbReference type="Proteomes" id="UP000215767">
    <property type="component" value="Unassembled WGS sequence"/>
</dbReference>
<sequence>MFDVLGIVPTSDTRAIRRAYAAALKQIDQQSQRDAFEQLRAAYEWALKWAERHSATPASPADGKDAGADTILPSPAANAPPAPVVPPETGDTRPFADDATDLPAHASGTRPPPIDFSLRSPMQSMALRQAAAEESRNALRRRAKAIDHWVAELMRAPARDIPEQWRRAMADPDLQHLEATGAFSDALLRALAANPEGKMSLYREAAERFDWAQIGPGDDNKPERQWLQQVIHEGGILRRQTPRVHKAHERAIAEMLRSPEPSRRKARKFGPHVQTMCVRMQSWLTLQVPRGVQRSWQRVIAETPRYGFWGSMRRRLAWAWMLLVACNLVYHLFTQEDTRGSSRPRGGPNPSHAVSSVLAPYKEQPNLAFSKKEPIAPDGRQPPEPSFDGSAAAVTGLAHYTIDIPGDHGKPPGRLSLTFPFPAYPPIARRLQEEGEVHVRVLINHEKKLIATLARSSGHADLDQAALQAARGIRVTGDAPPPTGISAVIPFAFNLRR</sequence>
<evidence type="ECO:0000256" key="6">
    <source>
        <dbReference type="SAM" id="Phobius"/>
    </source>
</evidence>
<comment type="caution">
    <text evidence="8">The sequence shown here is derived from an EMBL/GenBank/DDBJ whole genome shotgun (WGS) entry which is preliminary data.</text>
</comment>
<feature type="domain" description="TonB C-terminal" evidence="7">
    <location>
        <begin position="409"/>
        <end position="497"/>
    </location>
</feature>
<organism evidence="8 9">
    <name type="scientific">Bordetella genomosp. 11</name>
    <dbReference type="NCBI Taxonomy" id="1416808"/>
    <lineage>
        <taxon>Bacteria</taxon>
        <taxon>Pseudomonadati</taxon>
        <taxon>Pseudomonadota</taxon>
        <taxon>Betaproteobacteria</taxon>
        <taxon>Burkholderiales</taxon>
        <taxon>Alcaligenaceae</taxon>
        <taxon>Bordetella</taxon>
    </lineage>
</organism>
<dbReference type="EMBL" id="NEVS01000004">
    <property type="protein sequence ID" value="OZI61221.1"/>
    <property type="molecule type" value="Genomic_DNA"/>
</dbReference>
<feature type="region of interest" description="Disordered" evidence="5">
    <location>
        <begin position="55"/>
        <end position="115"/>
    </location>
</feature>
<evidence type="ECO:0000256" key="3">
    <source>
        <dbReference type="ARBA" id="ARBA00022989"/>
    </source>
</evidence>
<protein>
    <recommendedName>
        <fullName evidence="7">TonB C-terminal domain-containing protein</fullName>
    </recommendedName>
</protein>
<feature type="transmembrane region" description="Helical" evidence="6">
    <location>
        <begin position="316"/>
        <end position="333"/>
    </location>
</feature>
<proteinExistence type="predicted"/>
<keyword evidence="3 6" id="KW-1133">Transmembrane helix</keyword>
<dbReference type="OrthoDB" id="5524449at2"/>
<evidence type="ECO:0000256" key="2">
    <source>
        <dbReference type="ARBA" id="ARBA00022692"/>
    </source>
</evidence>